<evidence type="ECO:0000256" key="1">
    <source>
        <dbReference type="SAM" id="MobiDB-lite"/>
    </source>
</evidence>
<proteinExistence type="predicted"/>
<feature type="non-terminal residue" evidence="3">
    <location>
        <position position="80"/>
    </location>
</feature>
<evidence type="ECO:0000313" key="6">
    <source>
        <dbReference type="EMBL" id="CAF4880756.1"/>
    </source>
</evidence>
<dbReference type="EMBL" id="CAJOBI010191634">
    <property type="protein sequence ID" value="CAF4963172.1"/>
    <property type="molecule type" value="Genomic_DNA"/>
</dbReference>
<feature type="region of interest" description="Disordered" evidence="1">
    <location>
        <begin position="31"/>
        <end position="65"/>
    </location>
</feature>
<accession>A0A8S3A559</accession>
<dbReference type="EMBL" id="CAJOBH010122415">
    <property type="protein sequence ID" value="CAF4717889.1"/>
    <property type="molecule type" value="Genomic_DNA"/>
</dbReference>
<evidence type="ECO:0000313" key="4">
    <source>
        <dbReference type="EMBL" id="CAF4717889.1"/>
    </source>
</evidence>
<name>A0A8S3A559_9BILA</name>
<feature type="compositionally biased region" description="Polar residues" evidence="1">
    <location>
        <begin position="54"/>
        <end position="65"/>
    </location>
</feature>
<evidence type="ECO:0000313" key="8">
    <source>
        <dbReference type="Proteomes" id="UP000681720"/>
    </source>
</evidence>
<feature type="compositionally biased region" description="Pro residues" evidence="1">
    <location>
        <begin position="43"/>
        <end position="53"/>
    </location>
</feature>
<dbReference type="AlphaFoldDB" id="A0A8S3A559"/>
<protein>
    <submittedName>
        <fullName evidence="3">Uncharacterized protein</fullName>
    </submittedName>
</protein>
<dbReference type="Proteomes" id="UP000681967">
    <property type="component" value="Unassembled WGS sequence"/>
</dbReference>
<dbReference type="Proteomes" id="UP000676336">
    <property type="component" value="Unassembled WGS sequence"/>
</dbReference>
<evidence type="ECO:0000313" key="7">
    <source>
        <dbReference type="EMBL" id="CAF4963172.1"/>
    </source>
</evidence>
<dbReference type="EMBL" id="CAJOBJ010123070">
    <property type="protein sequence ID" value="CAF4685887.1"/>
    <property type="molecule type" value="Genomic_DNA"/>
</dbReference>
<dbReference type="EMBL" id="CAJOBJ010147622">
    <property type="protein sequence ID" value="CAF4791283.1"/>
    <property type="molecule type" value="Genomic_DNA"/>
</dbReference>
<reference evidence="3" key="1">
    <citation type="submission" date="2021-02" db="EMBL/GenBank/DDBJ databases">
        <authorList>
            <person name="Nowell W R."/>
        </authorList>
    </citation>
    <scope>NUCLEOTIDE SEQUENCE</scope>
</reference>
<evidence type="ECO:0000313" key="5">
    <source>
        <dbReference type="EMBL" id="CAF4791283.1"/>
    </source>
</evidence>
<sequence>SKTTPTVSTTSPFHYPVTAVSTLNLNRSISATTSSPANISALTPPPPPPPPPFTSLQRLPDPSSNSILNTFHVAIAQTQL</sequence>
<dbReference type="EMBL" id="CAJOBH010068933">
    <property type="protein sequence ID" value="CAF4462335.1"/>
    <property type="molecule type" value="Genomic_DNA"/>
</dbReference>
<feature type="compositionally biased region" description="Polar residues" evidence="1">
    <location>
        <begin position="31"/>
        <end position="41"/>
    </location>
</feature>
<dbReference type="EMBL" id="CAJOBI010168787">
    <property type="protein sequence ID" value="CAF4880756.1"/>
    <property type="molecule type" value="Genomic_DNA"/>
</dbReference>
<evidence type="ECO:0000313" key="3">
    <source>
        <dbReference type="EMBL" id="CAF4685887.1"/>
    </source>
</evidence>
<feature type="non-terminal residue" evidence="3">
    <location>
        <position position="1"/>
    </location>
</feature>
<comment type="caution">
    <text evidence="3">The sequence shown here is derived from an EMBL/GenBank/DDBJ whole genome shotgun (WGS) entry which is preliminary data.</text>
</comment>
<evidence type="ECO:0000313" key="2">
    <source>
        <dbReference type="EMBL" id="CAF4462335.1"/>
    </source>
</evidence>
<gene>
    <name evidence="2" type="ORF">BYL167_LOCUS34265</name>
    <name evidence="4" type="ORF">BYL167_LOCUS44753</name>
    <name evidence="3" type="ORF">GIL414_LOCUS42465</name>
    <name evidence="5" type="ORF">GIL414_LOCUS46762</name>
    <name evidence="6" type="ORF">SMN809_LOCUS50810</name>
    <name evidence="7" type="ORF">SMN809_LOCUS54729</name>
</gene>
<organism evidence="3 8">
    <name type="scientific">Rotaria magnacalcarata</name>
    <dbReference type="NCBI Taxonomy" id="392030"/>
    <lineage>
        <taxon>Eukaryota</taxon>
        <taxon>Metazoa</taxon>
        <taxon>Spiralia</taxon>
        <taxon>Gnathifera</taxon>
        <taxon>Rotifera</taxon>
        <taxon>Eurotatoria</taxon>
        <taxon>Bdelloidea</taxon>
        <taxon>Philodinida</taxon>
        <taxon>Philodinidae</taxon>
        <taxon>Rotaria</taxon>
    </lineage>
</organism>
<dbReference type="Proteomes" id="UP000681720">
    <property type="component" value="Unassembled WGS sequence"/>
</dbReference>